<accession>A0AAN6V5T2</accession>
<dbReference type="SUPFAM" id="SSF101152">
    <property type="entry name" value="Mob1/phocein"/>
    <property type="match status" value="1"/>
</dbReference>
<evidence type="ECO:0000256" key="8">
    <source>
        <dbReference type="ARBA" id="ARBA00023310"/>
    </source>
</evidence>
<dbReference type="EMBL" id="MU853580">
    <property type="protein sequence ID" value="KAK4144061.1"/>
    <property type="molecule type" value="Genomic_DNA"/>
</dbReference>
<keyword evidence="6" id="KW-0406">Ion transport</keyword>
<dbReference type="SUPFAM" id="SSF47928">
    <property type="entry name" value="N-terminal domain of the delta subunit of the F1F0-ATP synthase"/>
    <property type="match status" value="1"/>
</dbReference>
<keyword evidence="4" id="KW-0813">Transport</keyword>
<organism evidence="11 12">
    <name type="scientific">Dichotomopilus funicola</name>
    <dbReference type="NCBI Taxonomy" id="1934379"/>
    <lineage>
        <taxon>Eukaryota</taxon>
        <taxon>Fungi</taxon>
        <taxon>Dikarya</taxon>
        <taxon>Ascomycota</taxon>
        <taxon>Pezizomycotina</taxon>
        <taxon>Sordariomycetes</taxon>
        <taxon>Sordariomycetidae</taxon>
        <taxon>Sordariales</taxon>
        <taxon>Chaetomiaceae</taxon>
        <taxon>Dichotomopilus</taxon>
    </lineage>
</organism>
<evidence type="ECO:0000256" key="1">
    <source>
        <dbReference type="ARBA" id="ARBA00004370"/>
    </source>
</evidence>
<evidence type="ECO:0000256" key="10">
    <source>
        <dbReference type="SAM" id="MobiDB-lite"/>
    </source>
</evidence>
<dbReference type="InterPro" id="IPR020781">
    <property type="entry name" value="ATPase_OSCP/d_CS"/>
</dbReference>
<evidence type="ECO:0000256" key="3">
    <source>
        <dbReference type="ARBA" id="ARBA00014723"/>
    </source>
</evidence>
<dbReference type="GO" id="GO:0016020">
    <property type="term" value="C:membrane"/>
    <property type="evidence" value="ECO:0007669"/>
    <property type="project" value="UniProtKB-SubCell"/>
</dbReference>
<dbReference type="Pfam" id="PF00213">
    <property type="entry name" value="OSCP"/>
    <property type="match status" value="1"/>
</dbReference>
<comment type="subcellular location">
    <subcellularLocation>
        <location evidence="1">Membrane</location>
    </subcellularLocation>
</comment>
<reference evidence="11" key="2">
    <citation type="submission" date="2023-05" db="EMBL/GenBank/DDBJ databases">
        <authorList>
            <consortium name="Lawrence Berkeley National Laboratory"/>
            <person name="Steindorff A."/>
            <person name="Hensen N."/>
            <person name="Bonometti L."/>
            <person name="Westerberg I."/>
            <person name="Brannstrom I.O."/>
            <person name="Guillou S."/>
            <person name="Cros-Aarteil S."/>
            <person name="Calhoun S."/>
            <person name="Haridas S."/>
            <person name="Kuo A."/>
            <person name="Mondo S."/>
            <person name="Pangilinan J."/>
            <person name="Riley R."/>
            <person name="Labutti K."/>
            <person name="Andreopoulos B."/>
            <person name="Lipzen A."/>
            <person name="Chen C."/>
            <person name="Yanf M."/>
            <person name="Daum C."/>
            <person name="Ng V."/>
            <person name="Clum A."/>
            <person name="Ohm R."/>
            <person name="Martin F."/>
            <person name="Silar P."/>
            <person name="Natvig D."/>
            <person name="Lalanne C."/>
            <person name="Gautier V."/>
            <person name="Ament-Velasquez S.L."/>
            <person name="Kruys A."/>
            <person name="Hutchinson M.I."/>
            <person name="Powell A.J."/>
            <person name="Barry K."/>
            <person name="Miller A.N."/>
            <person name="Grigoriev I.V."/>
            <person name="Debuchy R."/>
            <person name="Gladieux P."/>
            <person name="Thoren M.H."/>
            <person name="Johannesson H."/>
        </authorList>
    </citation>
    <scope>NUCLEOTIDE SEQUENCE</scope>
    <source>
        <strain evidence="11">CBS 141.50</strain>
    </source>
</reference>
<feature type="binding site" evidence="9">
    <location>
        <position position="169"/>
    </location>
    <ligand>
        <name>Zn(2+)</name>
        <dbReference type="ChEBI" id="CHEBI:29105"/>
    </ligand>
</feature>
<proteinExistence type="inferred from homology"/>
<evidence type="ECO:0000256" key="5">
    <source>
        <dbReference type="ARBA" id="ARBA00022781"/>
    </source>
</evidence>
<feature type="compositionally biased region" description="Polar residues" evidence="10">
    <location>
        <begin position="1"/>
        <end position="15"/>
    </location>
</feature>
<comment type="caution">
    <text evidence="11">The sequence shown here is derived from an EMBL/GenBank/DDBJ whole genome shotgun (WGS) entry which is preliminary data.</text>
</comment>
<evidence type="ECO:0000256" key="2">
    <source>
        <dbReference type="ARBA" id="ARBA00007046"/>
    </source>
</evidence>
<dbReference type="PANTHER" id="PTHR22599">
    <property type="entry name" value="MPS ONE BINDER KINASE ACTIVATOR-LIKE MOB"/>
    <property type="match status" value="1"/>
</dbReference>
<comment type="similarity">
    <text evidence="2">Belongs to the ATPase delta chain family.</text>
</comment>
<dbReference type="InterPro" id="IPR026015">
    <property type="entry name" value="ATP_synth_OSCP/delta_N_sf"/>
</dbReference>
<keyword evidence="5" id="KW-0375">Hydrogen ion transport</keyword>
<feature type="binding site" evidence="9">
    <location>
        <position position="82"/>
    </location>
    <ligand>
        <name>Zn(2+)</name>
        <dbReference type="ChEBI" id="CHEBI:29105"/>
    </ligand>
</feature>
<evidence type="ECO:0000313" key="11">
    <source>
        <dbReference type="EMBL" id="KAK4144061.1"/>
    </source>
</evidence>
<keyword evidence="7" id="KW-0472">Membrane</keyword>
<dbReference type="AlphaFoldDB" id="A0AAN6V5T2"/>
<sequence>MSSFLTTVNARTKNQFRPRGPGKGGATSYQLRQYAEATLGGGSLRKVVKLPEGEDENEWLAVNMVDFYNQINLLYGAITEFCSPQSCPEMKATDEFEYLWQDSENYKRPTKMPAPAYIEQLMSWVQGSIDNEAVLPSRIGVPFPKSFPALVRQIFKRMYRVYAHIYCHHYAVIHELGLEPHLNTSFKQYVLFIDEHSLASGKDYWGPLGDLVDSMLLTMFSRQALLRSAWVAAPQRAFLGQTRTFAAAPASDKVKPPVTLFGLDGTYATALYTAAVKTSSLEPTARGLAALGSLIKKDSHLVTILEAPTLSAADKTAVVTELQKNAGASGETVKNFLTTLAENNRLGLLPGVCTKFNELMSAARGEVELVVTSAQPLDNRTLSRLEAAVSKSSYVGAGKKLKVKNTVNPDIVGGLVVEVGDRTIDLSVSSKLAKLNKLLTDTL</sequence>
<dbReference type="PROSITE" id="PS00389">
    <property type="entry name" value="ATPASE_DELTA"/>
    <property type="match status" value="1"/>
</dbReference>
<feature type="binding site" evidence="9">
    <location>
        <position position="164"/>
    </location>
    <ligand>
        <name>Zn(2+)</name>
        <dbReference type="ChEBI" id="CHEBI:29105"/>
    </ligand>
</feature>
<keyword evidence="8" id="KW-0066">ATP synthesis</keyword>
<keyword evidence="9" id="KW-0862">Zinc</keyword>
<reference evidence="11" key="1">
    <citation type="journal article" date="2023" name="Mol. Phylogenet. Evol.">
        <title>Genome-scale phylogeny and comparative genomics of the fungal order Sordariales.</title>
        <authorList>
            <person name="Hensen N."/>
            <person name="Bonometti L."/>
            <person name="Westerberg I."/>
            <person name="Brannstrom I.O."/>
            <person name="Guillou S."/>
            <person name="Cros-Aarteil S."/>
            <person name="Calhoun S."/>
            <person name="Haridas S."/>
            <person name="Kuo A."/>
            <person name="Mondo S."/>
            <person name="Pangilinan J."/>
            <person name="Riley R."/>
            <person name="LaButti K."/>
            <person name="Andreopoulos B."/>
            <person name="Lipzen A."/>
            <person name="Chen C."/>
            <person name="Yan M."/>
            <person name="Daum C."/>
            <person name="Ng V."/>
            <person name="Clum A."/>
            <person name="Steindorff A."/>
            <person name="Ohm R.A."/>
            <person name="Martin F."/>
            <person name="Silar P."/>
            <person name="Natvig D.O."/>
            <person name="Lalanne C."/>
            <person name="Gautier V."/>
            <person name="Ament-Velasquez S.L."/>
            <person name="Kruys A."/>
            <person name="Hutchinson M.I."/>
            <person name="Powell A.J."/>
            <person name="Barry K."/>
            <person name="Miller A.N."/>
            <person name="Grigoriev I.V."/>
            <person name="Debuchy R."/>
            <person name="Gladieux P."/>
            <person name="Hiltunen Thoren M."/>
            <person name="Johannesson H."/>
        </authorList>
    </citation>
    <scope>NUCLEOTIDE SEQUENCE</scope>
    <source>
        <strain evidence="11">CBS 141.50</strain>
    </source>
</reference>
<dbReference type="PRINTS" id="PR00125">
    <property type="entry name" value="ATPASEDELTA"/>
</dbReference>
<dbReference type="Proteomes" id="UP001302676">
    <property type="component" value="Unassembled WGS sequence"/>
</dbReference>
<dbReference type="GO" id="GO:0046933">
    <property type="term" value="F:proton-transporting ATP synthase activity, rotational mechanism"/>
    <property type="evidence" value="ECO:0007669"/>
    <property type="project" value="InterPro"/>
</dbReference>
<evidence type="ECO:0000313" key="12">
    <source>
        <dbReference type="Proteomes" id="UP001302676"/>
    </source>
</evidence>
<dbReference type="Gene3D" id="1.20.140.30">
    <property type="entry name" value="MOB kinase activator"/>
    <property type="match status" value="1"/>
</dbReference>
<name>A0AAN6V5T2_9PEZI</name>
<feature type="region of interest" description="Disordered" evidence="10">
    <location>
        <begin position="1"/>
        <end position="27"/>
    </location>
</feature>
<dbReference type="InterPro" id="IPR005301">
    <property type="entry name" value="MOB_kinase_act_fam"/>
</dbReference>
<evidence type="ECO:0000256" key="6">
    <source>
        <dbReference type="ARBA" id="ARBA00023065"/>
    </source>
</evidence>
<dbReference type="Pfam" id="PF03637">
    <property type="entry name" value="Mob1_phocein"/>
    <property type="match status" value="1"/>
</dbReference>
<evidence type="ECO:0000256" key="7">
    <source>
        <dbReference type="ARBA" id="ARBA00023136"/>
    </source>
</evidence>
<dbReference type="RefSeq" id="XP_062637432.1">
    <property type="nucleotide sequence ID" value="XM_062783687.1"/>
</dbReference>
<dbReference type="GeneID" id="87820300"/>
<evidence type="ECO:0000256" key="9">
    <source>
        <dbReference type="PIRSR" id="PIRSR605301-1"/>
    </source>
</evidence>
<gene>
    <name evidence="11" type="ORF">C8A04DRAFT_36900</name>
</gene>
<keyword evidence="12" id="KW-1185">Reference proteome</keyword>
<protein>
    <recommendedName>
        <fullName evidence="3">ATP synthase subunit 5, mitochondrial</fullName>
    </recommendedName>
</protein>
<dbReference type="HAMAP" id="MF_01416">
    <property type="entry name" value="ATP_synth_delta_bact"/>
    <property type="match status" value="1"/>
</dbReference>
<dbReference type="SMART" id="SM01388">
    <property type="entry name" value="Mob1_phocein"/>
    <property type="match status" value="1"/>
</dbReference>
<dbReference type="InterPro" id="IPR036703">
    <property type="entry name" value="MOB_kinase_act_sf"/>
</dbReference>
<dbReference type="Gene3D" id="1.10.520.20">
    <property type="entry name" value="N-terminal domain of the delta subunit of the F1F0-ATP synthase"/>
    <property type="match status" value="1"/>
</dbReference>
<keyword evidence="9" id="KW-0479">Metal-binding</keyword>
<dbReference type="InterPro" id="IPR000711">
    <property type="entry name" value="ATPase_OSCP/dsu"/>
</dbReference>
<dbReference type="NCBIfam" id="TIGR01145">
    <property type="entry name" value="ATP_synt_delta"/>
    <property type="match status" value="1"/>
</dbReference>
<evidence type="ECO:0000256" key="4">
    <source>
        <dbReference type="ARBA" id="ARBA00022448"/>
    </source>
</evidence>
<feature type="binding site" evidence="9">
    <location>
        <position position="87"/>
    </location>
    <ligand>
        <name>Zn(2+)</name>
        <dbReference type="ChEBI" id="CHEBI:29105"/>
    </ligand>
</feature>